<proteinExistence type="predicted"/>
<dbReference type="InParanoid" id="A0A1D6EKY8"/>
<accession>A0A1D6EKY8</accession>
<sequence>MGTRKDQTIKEEKRNYKSRFWHVNCTLPPLPIHGELFINIPLLQVPLHSLCPRQDLRWICPNHLKRCCISFSSIGATPTLSRISSFRTRSLLVWPHIQRNIRISTTHSCWTCRLLVGQHSAPYNIAGRIAVL</sequence>
<dbReference type="AlphaFoldDB" id="A0A1D6EKY8"/>
<evidence type="ECO:0000313" key="1">
    <source>
        <dbReference type="EMBL" id="ONM20555.1"/>
    </source>
</evidence>
<organism evidence="1">
    <name type="scientific">Zea mays</name>
    <name type="common">Maize</name>
    <dbReference type="NCBI Taxonomy" id="4577"/>
    <lineage>
        <taxon>Eukaryota</taxon>
        <taxon>Viridiplantae</taxon>
        <taxon>Streptophyta</taxon>
        <taxon>Embryophyta</taxon>
        <taxon>Tracheophyta</taxon>
        <taxon>Spermatophyta</taxon>
        <taxon>Magnoliopsida</taxon>
        <taxon>Liliopsida</taxon>
        <taxon>Poales</taxon>
        <taxon>Poaceae</taxon>
        <taxon>PACMAD clade</taxon>
        <taxon>Panicoideae</taxon>
        <taxon>Andropogonodae</taxon>
        <taxon>Andropogoneae</taxon>
        <taxon>Tripsacinae</taxon>
        <taxon>Zea</taxon>
    </lineage>
</organism>
<name>A0A1D6EKY8_MAIZE</name>
<reference evidence="1" key="1">
    <citation type="submission" date="2015-12" db="EMBL/GenBank/DDBJ databases">
        <title>Update maize B73 reference genome by single molecule sequencing technologies.</title>
        <authorList>
            <consortium name="Maize Genome Sequencing Project"/>
            <person name="Ware D."/>
        </authorList>
    </citation>
    <scope>NUCLEOTIDE SEQUENCE [LARGE SCALE GENOMIC DNA]</scope>
    <source>
        <tissue evidence="1">Seedling</tissue>
    </source>
</reference>
<protein>
    <submittedName>
        <fullName evidence="1">Uncharacterized protein</fullName>
    </submittedName>
</protein>
<dbReference type="EMBL" id="CM007648">
    <property type="protein sequence ID" value="ONM20555.1"/>
    <property type="molecule type" value="Genomic_DNA"/>
</dbReference>
<gene>
    <name evidence="1" type="ORF">ZEAMMB73_Zm00001d005183</name>
</gene>